<dbReference type="Pfam" id="PF00561">
    <property type="entry name" value="Abhydrolase_1"/>
    <property type="match status" value="1"/>
</dbReference>
<accession>A0A934WWI7</accession>
<proteinExistence type="predicted"/>
<reference evidence="2" key="1">
    <citation type="submission" date="2021-01" db="EMBL/GenBank/DDBJ databases">
        <title>Marivirga aurantiaca sp. nov., isolated from intertidal surface sediments.</title>
        <authorList>
            <person name="Zhang M."/>
        </authorList>
    </citation>
    <scope>NUCLEOTIDE SEQUENCE</scope>
    <source>
        <strain evidence="2">S37H4</strain>
    </source>
</reference>
<gene>
    <name evidence="2" type="ORF">JKA74_04515</name>
</gene>
<dbReference type="InterPro" id="IPR050228">
    <property type="entry name" value="Carboxylesterase_BioH"/>
</dbReference>
<keyword evidence="3" id="KW-1185">Reference proteome</keyword>
<feature type="domain" description="AB hydrolase-1" evidence="1">
    <location>
        <begin position="27"/>
        <end position="257"/>
    </location>
</feature>
<protein>
    <submittedName>
        <fullName evidence="2">Alpha/beta hydrolase</fullName>
    </submittedName>
</protein>
<dbReference type="Proteomes" id="UP000611723">
    <property type="component" value="Unassembled WGS sequence"/>
</dbReference>
<dbReference type="PANTHER" id="PTHR43194">
    <property type="entry name" value="HYDROLASE ALPHA/BETA FOLD FAMILY"/>
    <property type="match status" value="1"/>
</dbReference>
<dbReference type="GO" id="GO:0016787">
    <property type="term" value="F:hydrolase activity"/>
    <property type="evidence" value="ECO:0007669"/>
    <property type="project" value="UniProtKB-KW"/>
</dbReference>
<evidence type="ECO:0000259" key="1">
    <source>
        <dbReference type="Pfam" id="PF00561"/>
    </source>
</evidence>
<dbReference type="InterPro" id="IPR029058">
    <property type="entry name" value="AB_hydrolase_fold"/>
</dbReference>
<dbReference type="PRINTS" id="PR00111">
    <property type="entry name" value="ABHYDROLASE"/>
</dbReference>
<keyword evidence="2" id="KW-0378">Hydrolase</keyword>
<name>A0A934WWI7_9BACT</name>
<comment type="caution">
    <text evidence="2">The sequence shown here is derived from an EMBL/GenBank/DDBJ whole genome shotgun (WGS) entry which is preliminary data.</text>
</comment>
<dbReference type="AlphaFoldDB" id="A0A934WWI7"/>
<dbReference type="Gene3D" id="3.40.50.1820">
    <property type="entry name" value="alpha/beta hydrolase"/>
    <property type="match status" value="1"/>
</dbReference>
<dbReference type="EMBL" id="JAEQBW010000001">
    <property type="protein sequence ID" value="MBK6264289.1"/>
    <property type="molecule type" value="Genomic_DNA"/>
</dbReference>
<dbReference type="PANTHER" id="PTHR43194:SF2">
    <property type="entry name" value="PEROXISOMAL MEMBRANE PROTEIN LPX1"/>
    <property type="match status" value="1"/>
</dbReference>
<organism evidence="2 3">
    <name type="scientific">Marivirga aurantiaca</name>
    <dbReference type="NCBI Taxonomy" id="2802615"/>
    <lineage>
        <taxon>Bacteria</taxon>
        <taxon>Pseudomonadati</taxon>
        <taxon>Bacteroidota</taxon>
        <taxon>Cytophagia</taxon>
        <taxon>Cytophagales</taxon>
        <taxon>Marivirgaceae</taxon>
        <taxon>Marivirga</taxon>
    </lineage>
</organism>
<dbReference type="InterPro" id="IPR000073">
    <property type="entry name" value="AB_hydrolase_1"/>
</dbReference>
<evidence type="ECO:0000313" key="2">
    <source>
        <dbReference type="EMBL" id="MBK6264289.1"/>
    </source>
</evidence>
<evidence type="ECO:0000313" key="3">
    <source>
        <dbReference type="Proteomes" id="UP000611723"/>
    </source>
</evidence>
<dbReference type="RefSeq" id="WP_201429955.1">
    <property type="nucleotide sequence ID" value="NZ_JAEQBW010000001.1"/>
</dbReference>
<dbReference type="SUPFAM" id="SSF53474">
    <property type="entry name" value="alpha/beta-Hydrolases"/>
    <property type="match status" value="1"/>
</dbReference>
<sequence length="279" mass="32789">MKTHRVIYDGHRLDYSISGNGKQILFAFHGFGQHGKYYEPFAEKLGDIYTIYSFDLFYHGESDWKDKIHPLKKEDWKKIIEIIVDKHSIQTFAVCGYSMGGKFAMASLEAFPDKIDQLLLIAPDGIKTLFWYSLATYPTSFRRFFRAMVTKPKYFYNLINFSKKLGLVDKSLLKFANSQMNTRAKRRRVYLSWVTFRFLSFDLKKIAKIINQHKIPTYMITGKYDKIITANNMLDLLKHVHQYHNIILEAGHNSLIKDSAAYLDQHRELFKFRNHNEGS</sequence>